<feature type="active site" description="Cysteine persulfide intermediate" evidence="3">
    <location>
        <position position="104"/>
    </location>
</feature>
<organism evidence="4">
    <name type="scientific">Proteinivorax hydrogeniformans</name>
    <dbReference type="NCBI Taxonomy" id="1826727"/>
    <lineage>
        <taxon>Bacteria</taxon>
        <taxon>Bacillati</taxon>
        <taxon>Bacillota</taxon>
        <taxon>Clostridia</taxon>
        <taxon>Eubacteriales</taxon>
        <taxon>Proteinivoracaceae</taxon>
        <taxon>Proteinivorax</taxon>
    </lineage>
</organism>
<dbReference type="Pfam" id="PF02634">
    <property type="entry name" value="FdhD-NarQ"/>
    <property type="match status" value="1"/>
</dbReference>
<evidence type="ECO:0000256" key="2">
    <source>
        <dbReference type="ARBA" id="ARBA00023150"/>
    </source>
</evidence>
<evidence type="ECO:0000256" key="1">
    <source>
        <dbReference type="ARBA" id="ARBA00022490"/>
    </source>
</evidence>
<dbReference type="GO" id="GO:0016783">
    <property type="term" value="F:sulfurtransferase activity"/>
    <property type="evidence" value="ECO:0007669"/>
    <property type="project" value="InterPro"/>
</dbReference>
<dbReference type="Gene3D" id="3.10.20.10">
    <property type="match status" value="1"/>
</dbReference>
<gene>
    <name evidence="3 4" type="primary">fdhD</name>
    <name evidence="4" type="ORF">PRVXH_002396</name>
</gene>
<dbReference type="RefSeq" id="WP_353892993.1">
    <property type="nucleotide sequence ID" value="NZ_CP159485.1"/>
</dbReference>
<dbReference type="HAMAP" id="MF_00187">
    <property type="entry name" value="FdhD"/>
    <property type="match status" value="1"/>
</dbReference>
<dbReference type="InterPro" id="IPR003786">
    <property type="entry name" value="FdhD"/>
</dbReference>
<dbReference type="SUPFAM" id="SSF53927">
    <property type="entry name" value="Cytidine deaminase-like"/>
    <property type="match status" value="1"/>
</dbReference>
<evidence type="ECO:0000313" key="4">
    <source>
        <dbReference type="EMBL" id="XCI28437.1"/>
    </source>
</evidence>
<keyword evidence="2 3" id="KW-0501">Molybdenum cofactor biosynthesis</keyword>
<keyword evidence="1 3" id="KW-0963">Cytoplasm</keyword>
<dbReference type="GO" id="GO:0005737">
    <property type="term" value="C:cytoplasm"/>
    <property type="evidence" value="ECO:0007669"/>
    <property type="project" value="UniProtKB-SubCell"/>
</dbReference>
<comment type="function">
    <text evidence="3">Required for formate dehydrogenase (FDH) activity. Acts as a sulfur carrier protein that transfers sulfur from IscS to the molybdenum cofactor prior to its insertion into FDH.</text>
</comment>
<dbReference type="PANTHER" id="PTHR30592:SF1">
    <property type="entry name" value="SULFUR CARRIER PROTEIN FDHD"/>
    <property type="match status" value="1"/>
</dbReference>
<dbReference type="EMBL" id="CP159485">
    <property type="protein sequence ID" value="XCI28437.1"/>
    <property type="molecule type" value="Genomic_DNA"/>
</dbReference>
<accession>A0AAU8HTE1</accession>
<reference evidence="4" key="1">
    <citation type="journal article" date="2018" name="Antonie Van Leeuwenhoek">
        <title>Proteinivorax hydrogeniformans sp. nov., an anaerobic, haloalkaliphilic bacterium fermenting proteinaceous compounds with high hydrogen production.</title>
        <authorList>
            <person name="Boltyanskaya Y."/>
            <person name="Detkova E."/>
            <person name="Pimenov N."/>
            <person name="Kevbrin V."/>
        </authorList>
    </citation>
    <scope>NUCLEOTIDE SEQUENCE</scope>
    <source>
        <strain evidence="4">Z-710</strain>
    </source>
</reference>
<dbReference type="NCBIfam" id="TIGR00129">
    <property type="entry name" value="fdhD_narQ"/>
    <property type="match status" value="1"/>
</dbReference>
<dbReference type="GO" id="GO:0097163">
    <property type="term" value="F:sulfur carrier activity"/>
    <property type="evidence" value="ECO:0007669"/>
    <property type="project" value="UniProtKB-UniRule"/>
</dbReference>
<dbReference type="InterPro" id="IPR016193">
    <property type="entry name" value="Cytidine_deaminase-like"/>
</dbReference>
<feature type="binding site" evidence="3">
    <location>
        <begin position="244"/>
        <end position="249"/>
    </location>
    <ligand>
        <name>Mo-bis(molybdopterin guanine dinucleotide)</name>
        <dbReference type="ChEBI" id="CHEBI:60539"/>
    </ligand>
</feature>
<dbReference type="Gene3D" id="3.40.140.10">
    <property type="entry name" value="Cytidine Deaminase, domain 2"/>
    <property type="match status" value="1"/>
</dbReference>
<comment type="similarity">
    <text evidence="3">Belongs to the FdhD family.</text>
</comment>
<reference evidence="4" key="2">
    <citation type="submission" date="2024-06" db="EMBL/GenBank/DDBJ databases">
        <authorList>
            <person name="Petrova K.O."/>
            <person name="Toshchakov S.V."/>
            <person name="Boltjanskaja Y.V."/>
            <person name="Kevbrin V.V."/>
        </authorList>
    </citation>
    <scope>NUCLEOTIDE SEQUENCE</scope>
    <source>
        <strain evidence="4">Z-710</strain>
    </source>
</reference>
<name>A0AAU8HTE1_9FIRM</name>
<proteinExistence type="inferred from homology"/>
<comment type="subcellular location">
    <subcellularLocation>
        <location evidence="3">Cytoplasm</location>
    </subcellularLocation>
</comment>
<protein>
    <recommendedName>
        <fullName evidence="3">Sulfur carrier protein FdhD</fullName>
    </recommendedName>
</protein>
<sequence length="266" mass="29586">MAKKKVDIVRFVNNKYKTMEDCVVEETPLTIYINGEQFITLLSTPYNQQELVIGFILSESLISKVDEIEAIDLDKDNGVVEVSIPNYSPLKKKLYGKRTITTGCGKGTIFYNVLDSLNNKGYKLNKDVKVSAQRIMEQMQQVQKVSQLYKETGGVHTASLSDGENLLYTREDIGRHNAVDKVLGRAFLDEIAVEDKILLSSGRLSSEIVLKVIKAKIPILVSRSAPSSLAVSLAERGGLTLIGFVRGKKLNCYTHHNRLKGVTYGD</sequence>
<evidence type="ECO:0000256" key="3">
    <source>
        <dbReference type="HAMAP-Rule" id="MF_00187"/>
    </source>
</evidence>
<dbReference type="GO" id="GO:0006777">
    <property type="term" value="P:Mo-molybdopterin cofactor biosynthetic process"/>
    <property type="evidence" value="ECO:0007669"/>
    <property type="project" value="UniProtKB-UniRule"/>
</dbReference>
<dbReference type="PANTHER" id="PTHR30592">
    <property type="entry name" value="FORMATE DEHYDROGENASE"/>
    <property type="match status" value="1"/>
</dbReference>
<dbReference type="AlphaFoldDB" id="A0AAU8HTE1"/>
<dbReference type="PIRSF" id="PIRSF015626">
    <property type="entry name" value="FdhD"/>
    <property type="match status" value="1"/>
</dbReference>